<dbReference type="PANTHER" id="PTHR43537:SF5">
    <property type="entry name" value="UXU OPERON TRANSCRIPTIONAL REGULATOR"/>
    <property type="match status" value="1"/>
</dbReference>
<comment type="caution">
    <text evidence="5">The sequence shown here is derived from an EMBL/GenBank/DDBJ whole genome shotgun (WGS) entry which is preliminary data.</text>
</comment>
<organism evidence="5 6">
    <name type="scientific">Labrys wisconsinensis</name>
    <dbReference type="NCBI Taxonomy" id="425677"/>
    <lineage>
        <taxon>Bacteria</taxon>
        <taxon>Pseudomonadati</taxon>
        <taxon>Pseudomonadota</taxon>
        <taxon>Alphaproteobacteria</taxon>
        <taxon>Hyphomicrobiales</taxon>
        <taxon>Xanthobacteraceae</taxon>
        <taxon>Labrys</taxon>
    </lineage>
</organism>
<dbReference type="InterPro" id="IPR036388">
    <property type="entry name" value="WH-like_DNA-bd_sf"/>
</dbReference>
<dbReference type="InterPro" id="IPR036390">
    <property type="entry name" value="WH_DNA-bd_sf"/>
</dbReference>
<dbReference type="RefSeq" id="WP_307266842.1">
    <property type="nucleotide sequence ID" value="NZ_JAUSVX010000001.1"/>
</dbReference>
<evidence type="ECO:0000256" key="1">
    <source>
        <dbReference type="ARBA" id="ARBA00023015"/>
    </source>
</evidence>
<reference evidence="5 6" key="1">
    <citation type="submission" date="2023-07" db="EMBL/GenBank/DDBJ databases">
        <title>Genomic Encyclopedia of Type Strains, Phase IV (KMG-IV): sequencing the most valuable type-strain genomes for metagenomic binning, comparative biology and taxonomic classification.</title>
        <authorList>
            <person name="Goeker M."/>
        </authorList>
    </citation>
    <scope>NUCLEOTIDE SEQUENCE [LARGE SCALE GENOMIC DNA]</scope>
    <source>
        <strain evidence="5 6">DSM 19619</strain>
    </source>
</reference>
<dbReference type="PROSITE" id="PS50949">
    <property type="entry name" value="HTH_GNTR"/>
    <property type="match status" value="1"/>
</dbReference>
<keyword evidence="3" id="KW-0804">Transcription</keyword>
<proteinExistence type="predicted"/>
<feature type="domain" description="HTH gntR-type" evidence="4">
    <location>
        <begin position="12"/>
        <end position="79"/>
    </location>
</feature>
<evidence type="ECO:0000313" key="5">
    <source>
        <dbReference type="EMBL" id="MDQ0467359.1"/>
    </source>
</evidence>
<keyword evidence="6" id="KW-1185">Reference proteome</keyword>
<dbReference type="CDD" id="cd07377">
    <property type="entry name" value="WHTH_GntR"/>
    <property type="match status" value="1"/>
</dbReference>
<dbReference type="GO" id="GO:0003677">
    <property type="term" value="F:DNA binding"/>
    <property type="evidence" value="ECO:0007669"/>
    <property type="project" value="UniProtKB-KW"/>
</dbReference>
<dbReference type="SMART" id="SM00895">
    <property type="entry name" value="FCD"/>
    <property type="match status" value="1"/>
</dbReference>
<evidence type="ECO:0000313" key="6">
    <source>
        <dbReference type="Proteomes" id="UP001242480"/>
    </source>
</evidence>
<dbReference type="Pfam" id="PF07729">
    <property type="entry name" value="FCD"/>
    <property type="match status" value="1"/>
</dbReference>
<dbReference type="SUPFAM" id="SSF46785">
    <property type="entry name" value="Winged helix' DNA-binding domain"/>
    <property type="match status" value="1"/>
</dbReference>
<dbReference type="InterPro" id="IPR011711">
    <property type="entry name" value="GntR_C"/>
</dbReference>
<dbReference type="PANTHER" id="PTHR43537">
    <property type="entry name" value="TRANSCRIPTIONAL REGULATOR, GNTR FAMILY"/>
    <property type="match status" value="1"/>
</dbReference>
<keyword evidence="1" id="KW-0805">Transcription regulation</keyword>
<accession>A0ABU0IZC3</accession>
<dbReference type="SMART" id="SM00345">
    <property type="entry name" value="HTH_GNTR"/>
    <property type="match status" value="1"/>
</dbReference>
<evidence type="ECO:0000256" key="2">
    <source>
        <dbReference type="ARBA" id="ARBA00023125"/>
    </source>
</evidence>
<dbReference type="Gene3D" id="1.10.10.10">
    <property type="entry name" value="Winged helix-like DNA-binding domain superfamily/Winged helix DNA-binding domain"/>
    <property type="match status" value="1"/>
</dbReference>
<evidence type="ECO:0000259" key="4">
    <source>
        <dbReference type="PROSITE" id="PS50949"/>
    </source>
</evidence>
<dbReference type="Gene3D" id="1.20.120.530">
    <property type="entry name" value="GntR ligand-binding domain-like"/>
    <property type="match status" value="1"/>
</dbReference>
<evidence type="ECO:0000256" key="3">
    <source>
        <dbReference type="ARBA" id="ARBA00023163"/>
    </source>
</evidence>
<sequence length="233" mass="25826">MTGTDAAAPRRGAGSPKIYEALKRDILEMRLAPGDGLDETSLSERFGMSRTPVREALVRLVAEGLATTLPNRNTVVTALDFANLPNYLDALTLMYRVTTRLAAGRRRPEHLALMREQQGRFAACVAAADAIGMIETNRDFHLAIAAAGGNRYYTDLFARLLNEGMRLLRLYYRTFEDHLPRRYVEEHEAIIAAIAEGDAERADRLGAEHAAQIVAQFQRFLEPRLGTEIALGA</sequence>
<dbReference type="Proteomes" id="UP001242480">
    <property type="component" value="Unassembled WGS sequence"/>
</dbReference>
<keyword evidence="2 5" id="KW-0238">DNA-binding</keyword>
<dbReference type="InterPro" id="IPR000524">
    <property type="entry name" value="Tscrpt_reg_HTH_GntR"/>
</dbReference>
<name>A0ABU0IZC3_9HYPH</name>
<gene>
    <name evidence="5" type="ORF">QO011_000354</name>
</gene>
<dbReference type="Pfam" id="PF00392">
    <property type="entry name" value="GntR"/>
    <property type="match status" value="1"/>
</dbReference>
<dbReference type="EMBL" id="JAUSVX010000001">
    <property type="protein sequence ID" value="MDQ0467359.1"/>
    <property type="molecule type" value="Genomic_DNA"/>
</dbReference>
<dbReference type="InterPro" id="IPR008920">
    <property type="entry name" value="TF_FadR/GntR_C"/>
</dbReference>
<dbReference type="PRINTS" id="PR00035">
    <property type="entry name" value="HTHGNTR"/>
</dbReference>
<dbReference type="SUPFAM" id="SSF48008">
    <property type="entry name" value="GntR ligand-binding domain-like"/>
    <property type="match status" value="1"/>
</dbReference>
<protein>
    <submittedName>
        <fullName evidence="5">DNA-binding GntR family transcriptional regulator</fullName>
    </submittedName>
</protein>